<gene>
    <name evidence="3" type="ORF">LCPAC101_01300</name>
</gene>
<feature type="compositionally biased region" description="Low complexity" evidence="1">
    <location>
        <begin position="199"/>
        <end position="210"/>
    </location>
</feature>
<name>A0A481Z278_9VIRU</name>
<reference evidence="3" key="1">
    <citation type="journal article" date="2019" name="MBio">
        <title>Virus Genomes from Deep Sea Sediments Expand the Ocean Megavirome and Support Independent Origins of Viral Gigantism.</title>
        <authorList>
            <person name="Backstrom D."/>
            <person name="Yutin N."/>
            <person name="Jorgensen S.L."/>
            <person name="Dharamshi J."/>
            <person name="Homa F."/>
            <person name="Zaremba-Niedwiedzka K."/>
            <person name="Spang A."/>
            <person name="Wolf Y.I."/>
            <person name="Koonin E.V."/>
            <person name="Ettema T.J."/>
        </authorList>
    </citation>
    <scope>NUCLEOTIDE SEQUENCE</scope>
</reference>
<keyword evidence="2" id="KW-1133">Transmembrane helix</keyword>
<keyword evidence="2" id="KW-0812">Transmembrane</keyword>
<feature type="transmembrane region" description="Helical" evidence="2">
    <location>
        <begin position="65"/>
        <end position="88"/>
    </location>
</feature>
<dbReference type="EMBL" id="MK500443">
    <property type="protein sequence ID" value="QBK89847.1"/>
    <property type="molecule type" value="Genomic_DNA"/>
</dbReference>
<evidence type="ECO:0000256" key="2">
    <source>
        <dbReference type="SAM" id="Phobius"/>
    </source>
</evidence>
<proteinExistence type="predicted"/>
<accession>A0A481Z278</accession>
<evidence type="ECO:0000313" key="3">
    <source>
        <dbReference type="EMBL" id="QBK89847.1"/>
    </source>
</evidence>
<feature type="region of interest" description="Disordered" evidence="1">
    <location>
        <begin position="195"/>
        <end position="225"/>
    </location>
</feature>
<keyword evidence="2" id="KW-0472">Membrane</keyword>
<evidence type="ECO:0000256" key="1">
    <source>
        <dbReference type="SAM" id="MobiDB-lite"/>
    </source>
</evidence>
<feature type="transmembrane region" description="Helical" evidence="2">
    <location>
        <begin position="20"/>
        <end position="44"/>
    </location>
</feature>
<organism evidence="3">
    <name type="scientific">Pithovirus LCPAC101</name>
    <dbReference type="NCBI Taxonomy" id="2506586"/>
    <lineage>
        <taxon>Viruses</taxon>
        <taxon>Pithoviruses</taxon>
    </lineage>
</organism>
<feature type="transmembrane region" description="Helical" evidence="2">
    <location>
        <begin position="137"/>
        <end position="160"/>
    </location>
</feature>
<protein>
    <submittedName>
        <fullName evidence="3">Uncharacterized protein</fullName>
    </submittedName>
</protein>
<feature type="transmembrane region" description="Helical" evidence="2">
    <location>
        <begin position="94"/>
        <end position="116"/>
    </location>
</feature>
<sequence length="225" mass="25627">MGIRPFIEIITEYRSITNIWIALLTHMEAASAANIIIFFIYFQLNIIFRGSLGNKKICCIQNKGIILLLINIIQILSFFIGPFIYHYTSVKANVIFWIAVIIITITTIPFFSFLGLSLYFKINKMPNKRFKDIAKHILFMVILCSVVGGFTAIVAIFSIFNTKYESILVELCWMSNIYLNLVIFLILIRKKTSVEKSSVENSSVENSSVEKSSKKNKISPNSNSV</sequence>
<feature type="transmembrane region" description="Helical" evidence="2">
    <location>
        <begin position="166"/>
        <end position="188"/>
    </location>
</feature>